<dbReference type="Proteomes" id="UP000186143">
    <property type="component" value="Unassembled WGS sequence"/>
</dbReference>
<name>A0A1Q9ANE0_9HYPH</name>
<dbReference type="SUPFAM" id="SSF54593">
    <property type="entry name" value="Glyoxalase/Bleomycin resistance protein/Dihydroxybiphenyl dioxygenase"/>
    <property type="match status" value="1"/>
</dbReference>
<proteinExistence type="predicted"/>
<dbReference type="PANTHER" id="PTHR36503">
    <property type="entry name" value="BLR2520 PROTEIN"/>
    <property type="match status" value="1"/>
</dbReference>
<dbReference type="AlphaFoldDB" id="A0A1Q9ANE0"/>
<evidence type="ECO:0000259" key="1">
    <source>
        <dbReference type="PROSITE" id="PS51819"/>
    </source>
</evidence>
<protein>
    <submittedName>
        <fullName evidence="2">Glyoxalase</fullName>
    </submittedName>
</protein>
<dbReference type="EMBL" id="MKIO01000021">
    <property type="protein sequence ID" value="OLP56859.1"/>
    <property type="molecule type" value="Genomic_DNA"/>
</dbReference>
<dbReference type="PANTHER" id="PTHR36503:SF1">
    <property type="entry name" value="BLR2520 PROTEIN"/>
    <property type="match status" value="1"/>
</dbReference>
<dbReference type="PROSITE" id="PS51819">
    <property type="entry name" value="VOC"/>
    <property type="match status" value="1"/>
</dbReference>
<dbReference type="Gene3D" id="3.10.180.10">
    <property type="entry name" value="2,3-Dihydroxybiphenyl 1,2-Dioxygenase, domain 1"/>
    <property type="match status" value="1"/>
</dbReference>
<comment type="caution">
    <text evidence="2">The sequence shown here is derived from an EMBL/GenBank/DDBJ whole genome shotgun (WGS) entry which is preliminary data.</text>
</comment>
<reference evidence="2 3" key="1">
    <citation type="submission" date="2016-09" db="EMBL/GenBank/DDBJ databases">
        <title>Rhizobium sp. nov., a novel species isolated from the rice rhizosphere.</title>
        <authorList>
            <person name="Zhao J."/>
            <person name="Zhang X."/>
        </authorList>
    </citation>
    <scope>NUCLEOTIDE SEQUENCE [LARGE SCALE GENOMIC DNA]</scope>
    <source>
        <strain evidence="2 3">MH17</strain>
    </source>
</reference>
<evidence type="ECO:0000313" key="3">
    <source>
        <dbReference type="Proteomes" id="UP000186143"/>
    </source>
</evidence>
<dbReference type="RefSeq" id="WP_075633879.1">
    <property type="nucleotide sequence ID" value="NZ_MKIO01000021.1"/>
</dbReference>
<dbReference type="InterPro" id="IPR037523">
    <property type="entry name" value="VOC_core"/>
</dbReference>
<accession>A0A1Q9ANE0</accession>
<dbReference type="OrthoDB" id="9798430at2"/>
<dbReference type="Pfam" id="PF00903">
    <property type="entry name" value="Glyoxalase"/>
    <property type="match status" value="1"/>
</dbReference>
<dbReference type="InterPro" id="IPR004360">
    <property type="entry name" value="Glyas_Fos-R_dOase_dom"/>
</dbReference>
<sequence length="145" mass="15777">MFDRRISLITLGVEDVARATSFYESLGWQRARASNPSITFIALKGIVLALFSRAQLAADADLADPSPEARVFSGVTLAHNLDSEAAVDAAYAFALEKGARPVKRPEKVFWGGYSGYFADPDGHLWEIAYNPFAPLDAEGHMQLGD</sequence>
<feature type="domain" description="VOC" evidence="1">
    <location>
        <begin position="5"/>
        <end position="130"/>
    </location>
</feature>
<evidence type="ECO:0000313" key="2">
    <source>
        <dbReference type="EMBL" id="OLP56859.1"/>
    </source>
</evidence>
<dbReference type="InterPro" id="IPR029068">
    <property type="entry name" value="Glyas_Bleomycin-R_OHBP_Dase"/>
</dbReference>
<dbReference type="STRING" id="1672749.BJF92_12380"/>
<gene>
    <name evidence="2" type="ORF">BJF92_12380</name>
</gene>
<organism evidence="2 3">
    <name type="scientific">Xaviernesmea rhizosphaerae</name>
    <dbReference type="NCBI Taxonomy" id="1672749"/>
    <lineage>
        <taxon>Bacteria</taxon>
        <taxon>Pseudomonadati</taxon>
        <taxon>Pseudomonadota</taxon>
        <taxon>Alphaproteobacteria</taxon>
        <taxon>Hyphomicrobiales</taxon>
        <taxon>Rhizobiaceae</taxon>
        <taxon>Rhizobium/Agrobacterium group</taxon>
        <taxon>Xaviernesmea</taxon>
    </lineage>
</organism>